<dbReference type="EMBL" id="JAHRID010000004">
    <property type="protein sequence ID" value="MBV2129559.1"/>
    <property type="molecule type" value="Genomic_DNA"/>
</dbReference>
<evidence type="ECO:0000313" key="3">
    <source>
        <dbReference type="Proteomes" id="UP000704611"/>
    </source>
</evidence>
<feature type="transmembrane region" description="Helical" evidence="1">
    <location>
        <begin position="20"/>
        <end position="42"/>
    </location>
</feature>
<evidence type="ECO:0008006" key="4">
    <source>
        <dbReference type="Google" id="ProtNLM"/>
    </source>
</evidence>
<keyword evidence="1" id="KW-0472">Membrane</keyword>
<evidence type="ECO:0000256" key="1">
    <source>
        <dbReference type="SAM" id="Phobius"/>
    </source>
</evidence>
<protein>
    <recommendedName>
        <fullName evidence="4">Ribosomal protein L7/L12 C-terminal domain-containing protein</fullName>
    </recommendedName>
</protein>
<evidence type="ECO:0000313" key="2">
    <source>
        <dbReference type="EMBL" id="MBV2129559.1"/>
    </source>
</evidence>
<dbReference type="Gene3D" id="3.30.1390.10">
    <property type="match status" value="1"/>
</dbReference>
<comment type="caution">
    <text evidence="2">The sequence shown here is derived from an EMBL/GenBank/DDBJ whole genome shotgun (WGS) entry which is preliminary data.</text>
</comment>
<organism evidence="2 3">
    <name type="scientific">Arsukibacterium indicum</name>
    <dbReference type="NCBI Taxonomy" id="2848612"/>
    <lineage>
        <taxon>Bacteria</taxon>
        <taxon>Pseudomonadati</taxon>
        <taxon>Pseudomonadota</taxon>
        <taxon>Gammaproteobacteria</taxon>
        <taxon>Chromatiales</taxon>
        <taxon>Chromatiaceae</taxon>
        <taxon>Arsukibacterium</taxon>
    </lineage>
</organism>
<gene>
    <name evidence="2" type="ORF">KQY15_10685</name>
</gene>
<reference evidence="2 3" key="1">
    <citation type="submission" date="2021-06" db="EMBL/GenBank/DDBJ databases">
        <title>Rheinheimera indica sp. nov., isolated from deep-sea sediment.</title>
        <authorList>
            <person name="Wang Z."/>
            <person name="Zhang X.-Y."/>
        </authorList>
    </citation>
    <scope>NUCLEOTIDE SEQUENCE [LARGE SCALE GENOMIC DNA]</scope>
    <source>
        <strain evidence="2 3">SM2107</strain>
    </source>
</reference>
<accession>A0ABS6MMG5</accession>
<keyword evidence="1" id="KW-0812">Transmembrane</keyword>
<keyword evidence="3" id="KW-1185">Reference proteome</keyword>
<dbReference type="Proteomes" id="UP000704611">
    <property type="component" value="Unassembled WGS sequence"/>
</dbReference>
<keyword evidence="1" id="KW-1133">Transmembrane helix</keyword>
<dbReference type="InterPro" id="IPR014719">
    <property type="entry name" value="Ribosomal_bL12_C/ClpS-like"/>
</dbReference>
<sequence length="117" mass="13206">MLSFQGIDDLESPYTALMSGLAIFSDFLFPVLMVVGLFLLLWESVQYKKRIRYLEITLGALSKLNGIQLNDPTLVPPEVRKALDEGHRLKAIRLYRKITGANLKEASEAVDVLLKKK</sequence>
<name>A0ABS6MMG5_9GAMM</name>
<proteinExistence type="predicted"/>